<gene>
    <name evidence="6" type="ORF">BBBOND_0203880</name>
</gene>
<feature type="disulfide bond" description="Redox-active" evidence="4">
    <location>
        <begin position="30"/>
        <end position="33"/>
    </location>
</feature>
<evidence type="ECO:0000259" key="5">
    <source>
        <dbReference type="PROSITE" id="PS51352"/>
    </source>
</evidence>
<dbReference type="Gene3D" id="3.40.30.10">
    <property type="entry name" value="Glutaredoxin"/>
    <property type="match status" value="1"/>
</dbReference>
<dbReference type="AlphaFoldDB" id="A0A061DBV0"/>
<accession>A0A061DBV0</accession>
<evidence type="ECO:0000313" key="7">
    <source>
        <dbReference type="Proteomes" id="UP000033188"/>
    </source>
</evidence>
<dbReference type="GeneID" id="24563771"/>
<dbReference type="PROSITE" id="PS00194">
    <property type="entry name" value="THIOREDOXIN_1"/>
    <property type="match status" value="1"/>
</dbReference>
<dbReference type="RefSeq" id="XP_012767416.1">
    <property type="nucleotide sequence ID" value="XM_012911962.1"/>
</dbReference>
<dbReference type="CDD" id="cd02947">
    <property type="entry name" value="TRX_family"/>
    <property type="match status" value="1"/>
</dbReference>
<dbReference type="Proteomes" id="UP000033188">
    <property type="component" value="Chromosome 2"/>
</dbReference>
<comment type="similarity">
    <text evidence="2">Belongs to the thioredoxin family.</text>
</comment>
<feature type="active site" description="Nucleophile" evidence="3">
    <location>
        <position position="30"/>
    </location>
</feature>
<organism evidence="6 7">
    <name type="scientific">Babesia bigemina</name>
    <dbReference type="NCBI Taxonomy" id="5866"/>
    <lineage>
        <taxon>Eukaryota</taxon>
        <taxon>Sar</taxon>
        <taxon>Alveolata</taxon>
        <taxon>Apicomplexa</taxon>
        <taxon>Aconoidasida</taxon>
        <taxon>Piroplasmida</taxon>
        <taxon>Babesiidae</taxon>
        <taxon>Babesia</taxon>
    </lineage>
</organism>
<keyword evidence="7" id="KW-1185">Reference proteome</keyword>
<feature type="site" description="Deprotonates C-terminal active site Cys" evidence="3">
    <location>
        <position position="24"/>
    </location>
</feature>
<dbReference type="InterPro" id="IPR036249">
    <property type="entry name" value="Thioredoxin-like_sf"/>
</dbReference>
<evidence type="ECO:0000313" key="6">
    <source>
        <dbReference type="EMBL" id="CDR95230.1"/>
    </source>
</evidence>
<dbReference type="PRINTS" id="PR00421">
    <property type="entry name" value="THIOREDOXIN"/>
</dbReference>
<evidence type="ECO:0000256" key="1">
    <source>
        <dbReference type="ARBA" id="ARBA00023157"/>
    </source>
</evidence>
<dbReference type="PIRSF" id="PIRSF000077">
    <property type="entry name" value="Thioredoxin"/>
    <property type="match status" value="1"/>
</dbReference>
<dbReference type="InterPro" id="IPR017937">
    <property type="entry name" value="Thioredoxin_CS"/>
</dbReference>
<dbReference type="EMBL" id="LK391708">
    <property type="protein sequence ID" value="CDR95230.1"/>
    <property type="molecule type" value="Genomic_DNA"/>
</dbReference>
<feature type="site" description="Contributes to redox potential value" evidence="3">
    <location>
        <position position="32"/>
    </location>
</feature>
<feature type="domain" description="Thioredoxin" evidence="5">
    <location>
        <begin position="1"/>
        <end position="103"/>
    </location>
</feature>
<dbReference type="InterPro" id="IPR005746">
    <property type="entry name" value="Thioredoxin"/>
</dbReference>
<dbReference type="STRING" id="5866.A0A061DBV0"/>
<feature type="active site" description="Nucleophile" evidence="3">
    <location>
        <position position="33"/>
    </location>
</feature>
<dbReference type="PANTHER" id="PTHR46115">
    <property type="entry name" value="THIOREDOXIN-LIKE PROTEIN 1"/>
    <property type="match status" value="1"/>
</dbReference>
<dbReference type="InterPro" id="IPR013766">
    <property type="entry name" value="Thioredoxin_domain"/>
</dbReference>
<name>A0A061DBV0_BABBI</name>
<dbReference type="KEGG" id="bbig:BBBOND_0203880"/>
<feature type="site" description="Contributes to redox potential value" evidence="3">
    <location>
        <position position="31"/>
    </location>
</feature>
<proteinExistence type="inferred from homology"/>
<dbReference type="OMA" id="HIHYVTD"/>
<dbReference type="OrthoDB" id="2121326at2759"/>
<protein>
    <recommendedName>
        <fullName evidence="2">Thioredoxin</fullName>
    </recommendedName>
</protein>
<dbReference type="GO" id="GO:0015035">
    <property type="term" value="F:protein-disulfide reductase activity"/>
    <property type="evidence" value="ECO:0007669"/>
    <property type="project" value="InterPro"/>
</dbReference>
<sequence>MVKQVASVDEFQTVIASPGLVVVDFFATWCGPCMSFAPKFEAMSKDYPSANFIKVDITDVPELQTKYAITSIPAFKLFKNGEVVGEVVGASGINLKNAIEKNL</sequence>
<dbReference type="VEuPathDB" id="PiroplasmaDB:BBBOND_0203880"/>
<keyword evidence="4" id="KW-0676">Redox-active center</keyword>
<keyword evidence="1 4" id="KW-1015">Disulfide bond</keyword>
<evidence type="ECO:0000256" key="3">
    <source>
        <dbReference type="PIRSR" id="PIRSR000077-1"/>
    </source>
</evidence>
<evidence type="ECO:0000256" key="4">
    <source>
        <dbReference type="PIRSR" id="PIRSR000077-4"/>
    </source>
</evidence>
<dbReference type="PROSITE" id="PS51352">
    <property type="entry name" value="THIOREDOXIN_2"/>
    <property type="match status" value="1"/>
</dbReference>
<dbReference type="SUPFAM" id="SSF52833">
    <property type="entry name" value="Thioredoxin-like"/>
    <property type="match status" value="1"/>
</dbReference>
<evidence type="ECO:0000256" key="2">
    <source>
        <dbReference type="PIRNR" id="PIRNR000077"/>
    </source>
</evidence>
<dbReference type="Pfam" id="PF00085">
    <property type="entry name" value="Thioredoxin"/>
    <property type="match status" value="1"/>
</dbReference>
<reference evidence="7" key="1">
    <citation type="submission" date="2014-06" db="EMBL/GenBank/DDBJ databases">
        <authorList>
            <person name="Aslett M."/>
            <person name="De Silva N."/>
        </authorList>
    </citation>
    <scope>NUCLEOTIDE SEQUENCE [LARGE SCALE GENOMIC DNA]</scope>
    <source>
        <strain evidence="7">Bond</strain>
    </source>
</reference>